<dbReference type="InterPro" id="IPR050858">
    <property type="entry name" value="Mal-CoA-ACP_Trans/PKS_FabD"/>
</dbReference>
<name>A0A846ZC60_9ACTN</name>
<evidence type="ECO:0000313" key="7">
    <source>
        <dbReference type="Proteomes" id="UP000579250"/>
    </source>
</evidence>
<dbReference type="EC" id="2.3.1.39" evidence="1"/>
<protein>
    <recommendedName>
        <fullName evidence="1">[acyl-carrier-protein] S-malonyltransferase</fullName>
        <ecNumber evidence="1">2.3.1.39</ecNumber>
    </recommendedName>
</protein>
<evidence type="ECO:0000256" key="3">
    <source>
        <dbReference type="ARBA" id="ARBA00023315"/>
    </source>
</evidence>
<dbReference type="SUPFAM" id="SSF52151">
    <property type="entry name" value="FabD/lysophospholipase-like"/>
    <property type="match status" value="1"/>
</dbReference>
<dbReference type="Proteomes" id="UP000579250">
    <property type="component" value="Unassembled WGS sequence"/>
</dbReference>
<dbReference type="GO" id="GO:0004314">
    <property type="term" value="F:[acyl-carrier-protein] S-malonyltransferase activity"/>
    <property type="evidence" value="ECO:0007669"/>
    <property type="project" value="UniProtKB-EC"/>
</dbReference>
<dbReference type="InterPro" id="IPR016035">
    <property type="entry name" value="Acyl_Trfase/lysoPLipase"/>
</dbReference>
<dbReference type="Gene3D" id="3.40.366.10">
    <property type="entry name" value="Malonyl-Coenzyme A Acyl Carrier Protein, domain 2"/>
    <property type="match status" value="2"/>
</dbReference>
<feature type="domain" description="Malonyl-CoA-[acyl-carrier-protein] transacylase small" evidence="5">
    <location>
        <begin position="143"/>
        <end position="204"/>
    </location>
</feature>
<evidence type="ECO:0000259" key="5">
    <source>
        <dbReference type="Pfam" id="PF21124"/>
    </source>
</evidence>
<dbReference type="PANTHER" id="PTHR42681">
    <property type="entry name" value="MALONYL-COA-ACYL CARRIER PROTEIN TRANSACYLASE, MITOCHONDRIAL"/>
    <property type="match status" value="1"/>
</dbReference>
<dbReference type="InterPro" id="IPR049416">
    <property type="entry name" value="VinK-like_small"/>
</dbReference>
<proteinExistence type="predicted"/>
<evidence type="ECO:0000256" key="1">
    <source>
        <dbReference type="ARBA" id="ARBA00013258"/>
    </source>
</evidence>
<dbReference type="PANTHER" id="PTHR42681:SF1">
    <property type="entry name" value="MALONYL-COA-ACYL CARRIER PROTEIN TRANSACYLASE, MITOCHONDRIAL"/>
    <property type="match status" value="1"/>
</dbReference>
<dbReference type="AlphaFoldDB" id="A0A846ZC60"/>
<dbReference type="GO" id="GO:0006633">
    <property type="term" value="P:fatty acid biosynthetic process"/>
    <property type="evidence" value="ECO:0007669"/>
    <property type="project" value="TreeGrafter"/>
</dbReference>
<keyword evidence="7" id="KW-1185">Reference proteome</keyword>
<evidence type="ECO:0000313" key="6">
    <source>
        <dbReference type="EMBL" id="NKZ08314.1"/>
    </source>
</evidence>
<dbReference type="RefSeq" id="WP_067639807.1">
    <property type="nucleotide sequence ID" value="NZ_JAAXPI010000078.1"/>
</dbReference>
<reference evidence="6 7" key="1">
    <citation type="submission" date="2020-04" db="EMBL/GenBank/DDBJ databases">
        <title>MicrobeNet Type strains.</title>
        <authorList>
            <person name="Nicholson A.C."/>
        </authorList>
    </citation>
    <scope>NUCLEOTIDE SEQUENCE [LARGE SCALE GENOMIC DNA]</scope>
    <source>
        <strain evidence="6 7">ATCC BAA-277</strain>
    </source>
</reference>
<dbReference type="Pfam" id="PF21124">
    <property type="entry name" value="VinK_C"/>
    <property type="match status" value="1"/>
</dbReference>
<gene>
    <name evidence="6" type="ORF">HGB48_31950</name>
</gene>
<keyword evidence="2 6" id="KW-0808">Transferase</keyword>
<comment type="caution">
    <text evidence="6">The sequence shown here is derived from an EMBL/GenBank/DDBJ whole genome shotgun (WGS) entry which is preliminary data.</text>
</comment>
<dbReference type="EMBL" id="JAAXPI010000078">
    <property type="protein sequence ID" value="NKZ08314.1"/>
    <property type="molecule type" value="Genomic_DNA"/>
</dbReference>
<dbReference type="InterPro" id="IPR001227">
    <property type="entry name" value="Ac_transferase_dom_sf"/>
</dbReference>
<comment type="catalytic activity">
    <reaction evidence="4">
        <text>holo-[ACP] + malonyl-CoA = malonyl-[ACP] + CoA</text>
        <dbReference type="Rhea" id="RHEA:41792"/>
        <dbReference type="Rhea" id="RHEA-COMP:9623"/>
        <dbReference type="Rhea" id="RHEA-COMP:9685"/>
        <dbReference type="ChEBI" id="CHEBI:57287"/>
        <dbReference type="ChEBI" id="CHEBI:57384"/>
        <dbReference type="ChEBI" id="CHEBI:64479"/>
        <dbReference type="ChEBI" id="CHEBI:78449"/>
        <dbReference type="EC" id="2.3.1.39"/>
    </reaction>
</comment>
<organism evidence="6 7">
    <name type="scientific">Actinomadura latina</name>
    <dbReference type="NCBI Taxonomy" id="163603"/>
    <lineage>
        <taxon>Bacteria</taxon>
        <taxon>Bacillati</taxon>
        <taxon>Actinomycetota</taxon>
        <taxon>Actinomycetes</taxon>
        <taxon>Streptosporangiales</taxon>
        <taxon>Thermomonosporaceae</taxon>
        <taxon>Actinomadura</taxon>
    </lineage>
</organism>
<evidence type="ECO:0000256" key="4">
    <source>
        <dbReference type="ARBA" id="ARBA00048462"/>
    </source>
</evidence>
<accession>A0A846ZC60</accession>
<keyword evidence="3" id="KW-0012">Acyltransferase</keyword>
<sequence length="319" mass="33878">MDGSGGDGAAGDGTAVLFPGMGPTRYADVARFMVVNPVARGLLARADRRLGHSVLDELEAAEGDYSESAQVAFMVACVALAEWARTEHGAEASACVGPSFGGKPLSVFCGSLPFEDAVWMTAALAGCMARFFATECRDVVTHSFVRVSGEQLAEILGDLDARGEWADVACRVDRDLHMVSLRERNLEWLDKRIRGFGGLSLYTMRPPLHSAAFGGLRRVAEDEVLGGLAFADPALPVVADHDGAVLRTGAGIRAMLLDGIVRPVDWPAAVRALRGLGVGRLRVCGPDGLFGRVACTRDSFEVQTVDPQAALRPRAAGRR</sequence>
<evidence type="ECO:0000256" key="2">
    <source>
        <dbReference type="ARBA" id="ARBA00022679"/>
    </source>
</evidence>